<keyword evidence="3" id="KW-0276">Fatty acid metabolism</keyword>
<comment type="function">
    <text evidence="1">Could possibly oxidize fatty acids using specific components.</text>
</comment>
<dbReference type="InterPro" id="IPR018376">
    <property type="entry name" value="Enoyl-CoA_hyd/isom_CS"/>
</dbReference>
<evidence type="ECO:0000256" key="5">
    <source>
        <dbReference type="ARBA" id="ARBA00023717"/>
    </source>
</evidence>
<evidence type="ECO:0000256" key="4">
    <source>
        <dbReference type="ARBA" id="ARBA00023709"/>
    </source>
</evidence>
<keyword evidence="8" id="KW-0413">Isomerase</keyword>
<dbReference type="SUPFAM" id="SSF52096">
    <property type="entry name" value="ClpP/crotonase"/>
    <property type="match status" value="1"/>
</dbReference>
<keyword evidence="3" id="KW-0443">Lipid metabolism</keyword>
<feature type="region of interest" description="Disordered" evidence="7">
    <location>
        <begin position="1"/>
        <end position="24"/>
    </location>
</feature>
<dbReference type="KEGG" id="nno:NONO_c41720"/>
<gene>
    <name evidence="8" type="ORF">NONO_c41720</name>
</gene>
<evidence type="ECO:0000256" key="2">
    <source>
        <dbReference type="ARBA" id="ARBA00005254"/>
    </source>
</evidence>
<evidence type="ECO:0000313" key="8">
    <source>
        <dbReference type="EMBL" id="AHH18956.1"/>
    </source>
</evidence>
<evidence type="ECO:0000313" key="9">
    <source>
        <dbReference type="Proteomes" id="UP000019150"/>
    </source>
</evidence>
<comment type="catalytic activity">
    <reaction evidence="4">
        <text>a (3S)-3-hydroxyacyl-CoA = a (2E)-enoyl-CoA + H2O</text>
        <dbReference type="Rhea" id="RHEA:16105"/>
        <dbReference type="ChEBI" id="CHEBI:15377"/>
        <dbReference type="ChEBI" id="CHEBI:57318"/>
        <dbReference type="ChEBI" id="CHEBI:58856"/>
        <dbReference type="EC" id="4.2.1.17"/>
    </reaction>
</comment>
<dbReference type="EMBL" id="CP006850">
    <property type="protein sequence ID" value="AHH18956.1"/>
    <property type="molecule type" value="Genomic_DNA"/>
</dbReference>
<proteinExistence type="inferred from homology"/>
<dbReference type="PANTHER" id="PTHR11941:SF54">
    <property type="entry name" value="ENOYL-COA HYDRATASE, MITOCHONDRIAL"/>
    <property type="match status" value="1"/>
</dbReference>
<name>W5TNZ6_9NOCA</name>
<dbReference type="STRING" id="1415166.NONO_c41720"/>
<dbReference type="eggNOG" id="COG1024">
    <property type="taxonomic scope" value="Bacteria"/>
</dbReference>
<evidence type="ECO:0000256" key="6">
    <source>
        <dbReference type="RuleBase" id="RU003707"/>
    </source>
</evidence>
<organism evidence="8 9">
    <name type="scientific">Nocardia nova SH22a</name>
    <dbReference type="NCBI Taxonomy" id="1415166"/>
    <lineage>
        <taxon>Bacteria</taxon>
        <taxon>Bacillati</taxon>
        <taxon>Actinomycetota</taxon>
        <taxon>Actinomycetes</taxon>
        <taxon>Mycobacteriales</taxon>
        <taxon>Nocardiaceae</taxon>
        <taxon>Nocardia</taxon>
    </lineage>
</organism>
<evidence type="ECO:0000256" key="3">
    <source>
        <dbReference type="ARBA" id="ARBA00022832"/>
    </source>
</evidence>
<dbReference type="PATRIC" id="fig|1415166.3.peg.4283"/>
<dbReference type="Pfam" id="PF00378">
    <property type="entry name" value="ECH_1"/>
    <property type="match status" value="1"/>
</dbReference>
<reference evidence="8 9" key="1">
    <citation type="journal article" date="2014" name="Appl. Environ. Microbiol.">
        <title>Insights into the Microbial Degradation of Rubber and Gutta-Percha by Analysis of the Complete Genome of Nocardia nova SH22a.</title>
        <authorList>
            <person name="Luo Q."/>
            <person name="Hiessl S."/>
            <person name="Poehlein A."/>
            <person name="Daniel R."/>
            <person name="Steinbuchel A."/>
        </authorList>
    </citation>
    <scope>NUCLEOTIDE SEQUENCE [LARGE SCALE GENOMIC DNA]</scope>
    <source>
        <strain evidence="8">SH22a</strain>
    </source>
</reference>
<dbReference type="InterPro" id="IPR001753">
    <property type="entry name" value="Enoyl-CoA_hydra/iso"/>
</dbReference>
<keyword evidence="9" id="KW-1185">Reference proteome</keyword>
<dbReference type="AlphaFoldDB" id="W5TNZ6"/>
<dbReference type="GO" id="GO:0006635">
    <property type="term" value="P:fatty acid beta-oxidation"/>
    <property type="evidence" value="ECO:0007669"/>
    <property type="project" value="TreeGrafter"/>
</dbReference>
<comment type="catalytic activity">
    <reaction evidence="5">
        <text>a 4-saturated-(3S)-3-hydroxyacyl-CoA = a (3E)-enoyl-CoA + H2O</text>
        <dbReference type="Rhea" id="RHEA:20724"/>
        <dbReference type="ChEBI" id="CHEBI:15377"/>
        <dbReference type="ChEBI" id="CHEBI:58521"/>
        <dbReference type="ChEBI" id="CHEBI:137480"/>
        <dbReference type="EC" id="4.2.1.17"/>
    </reaction>
</comment>
<dbReference type="CDD" id="cd06558">
    <property type="entry name" value="crotonase-like"/>
    <property type="match status" value="1"/>
</dbReference>
<dbReference type="PANTHER" id="PTHR11941">
    <property type="entry name" value="ENOYL-COA HYDRATASE-RELATED"/>
    <property type="match status" value="1"/>
</dbReference>
<evidence type="ECO:0000256" key="1">
    <source>
        <dbReference type="ARBA" id="ARBA00002994"/>
    </source>
</evidence>
<evidence type="ECO:0000256" key="7">
    <source>
        <dbReference type="SAM" id="MobiDB-lite"/>
    </source>
</evidence>
<dbReference type="GO" id="GO:0016853">
    <property type="term" value="F:isomerase activity"/>
    <property type="evidence" value="ECO:0007669"/>
    <property type="project" value="UniProtKB-KW"/>
</dbReference>
<dbReference type="Gene3D" id="3.90.226.10">
    <property type="entry name" value="2-enoyl-CoA Hydratase, Chain A, domain 1"/>
    <property type="match status" value="1"/>
</dbReference>
<protein>
    <submittedName>
        <fullName evidence="8">Enoyl-CoA hydratase/isomerase family protein</fullName>
    </submittedName>
</protein>
<dbReference type="PROSITE" id="PS00166">
    <property type="entry name" value="ENOYL_COA_HYDRATASE"/>
    <property type="match status" value="1"/>
</dbReference>
<sequence length="289" mass="30116">MPYGGDGVGGGPGSARQGPDPNMEMIFSDSEKRHIQNGERVMVDLEVEDGVAVLTIDRPQARNAIAPETMDQLDTAIDAAAGARVLVVRGAGERAFVSGGDLKQLATIRTEEGAAQMAWRMRGICDRLAAFPAPVIAALNGHALGGGAEFAVAADIRIAADDITIGFNQVALAIMPAWGGAERLAALVGRGRAMMLAGSGAILTAAQAEQAGLIDRVVPRASFDQDWRALAASMANPASVPIKQVVCGATPQHAVESFAHLWVSDAHWEAADRVLNRASRRAAADPARA</sequence>
<dbReference type="Proteomes" id="UP000019150">
    <property type="component" value="Chromosome"/>
</dbReference>
<dbReference type="GO" id="GO:0004300">
    <property type="term" value="F:enoyl-CoA hydratase activity"/>
    <property type="evidence" value="ECO:0007669"/>
    <property type="project" value="UniProtKB-EC"/>
</dbReference>
<dbReference type="HOGENOM" id="CLU_009834_7_4_11"/>
<accession>W5TNZ6</accession>
<feature type="compositionally biased region" description="Gly residues" evidence="7">
    <location>
        <begin position="1"/>
        <end position="13"/>
    </location>
</feature>
<comment type="similarity">
    <text evidence="2 6">Belongs to the enoyl-CoA hydratase/isomerase family.</text>
</comment>
<dbReference type="InterPro" id="IPR029045">
    <property type="entry name" value="ClpP/crotonase-like_dom_sf"/>
</dbReference>